<evidence type="ECO:0000256" key="1">
    <source>
        <dbReference type="ARBA" id="ARBA00004429"/>
    </source>
</evidence>
<evidence type="ECO:0000256" key="2">
    <source>
        <dbReference type="ARBA" id="ARBA00007316"/>
    </source>
</evidence>
<dbReference type="PANTHER" id="PTHR32309:SF13">
    <property type="entry name" value="FERRIC ENTEROBACTIN TRANSPORT PROTEIN FEPE"/>
    <property type="match status" value="1"/>
</dbReference>
<evidence type="ECO:0000256" key="13">
    <source>
        <dbReference type="ARBA" id="ARBA00023136"/>
    </source>
</evidence>
<evidence type="ECO:0000259" key="18">
    <source>
        <dbReference type="Pfam" id="PF02706"/>
    </source>
</evidence>
<evidence type="ECO:0000313" key="21">
    <source>
        <dbReference type="EMBL" id="EAQ03096.1"/>
    </source>
</evidence>
<dbReference type="NCBIfam" id="TIGR01007">
    <property type="entry name" value="eps_fam"/>
    <property type="match status" value="1"/>
</dbReference>
<keyword evidence="16" id="KW-0175">Coiled coil</keyword>
<feature type="domain" description="Tyrosine-protein kinase G-rich" evidence="20">
    <location>
        <begin position="373"/>
        <end position="447"/>
    </location>
</feature>
<comment type="similarity">
    <text evidence="2">Belongs to the CpsD/CapB family.</text>
</comment>
<feature type="coiled-coil region" evidence="16">
    <location>
        <begin position="220"/>
        <end position="290"/>
    </location>
</feature>
<dbReference type="InterPro" id="IPR050445">
    <property type="entry name" value="Bact_polysacc_biosynth/exp"/>
</dbReference>
<feature type="domain" description="AAA" evidence="19">
    <location>
        <begin position="520"/>
        <end position="636"/>
    </location>
</feature>
<sequence>MALTKIRNGEPQTQFDEKNEIDLGEILGTLWRGKLIIAAAAVVALFIGAYYAFFQAVPLYTATSSVTLESREEQIVDIESVVTGLSGDQATINTEIEVLKSRGLITGLVRDMDLVDDPEFNVALRDDSGVSIGSVLNWIRTNILGRTLSDGPRDPQIIEDKVVDAVLESVTITNPRQTYVFYISIVTRDPQKSAAMANRMAELYIQDQIAVKFQRTEKATEWLTERVSDLRIELENAETRLKSFSTNTDLISPEGLYALNRQIKELRDRRADLEQQLAAAEARSASLRKNSSESFELRASLTGDDVLNRLLTRVSDGDADARESFDARYETLVARSEQELGRVQQQLAILDTSIEDLAARIDRQSNELVSLQQYQREADASRLIYEHFLSRLKETSVQQGIQQADSRVLSQAVIPLRPSAPRKTRVLALALILGVIAGSAIVLLREAAQNTYRVSENLEKDTGMQVIGQIPLIPARRRKNVLKYLSEKPNSAAAESIRNLRTSILLADLDNPPKVIMSTSSVPGEGKTTQSLAMAQNLSGLGKKVLLIEGDIRRRVFSQYFEIESDQGLLAVLSGETTLQEAVRFNDQLNADILIGEKSKVNAADVFSSERFHKFLDEARAAYDYIIIDTPPVLAVPDARVIGQSVDAIMYGVKWDSTTRRQVHEGLKSFASVNVKVSGLVLTQISQRGMKRYGYGDSYGAYDSYYNN</sequence>
<dbReference type="GO" id="GO:0004715">
    <property type="term" value="F:non-membrane spanning protein tyrosine kinase activity"/>
    <property type="evidence" value="ECO:0007669"/>
    <property type="project" value="UniProtKB-EC"/>
</dbReference>
<evidence type="ECO:0000256" key="12">
    <source>
        <dbReference type="ARBA" id="ARBA00022989"/>
    </source>
</evidence>
<evidence type="ECO:0000313" key="22">
    <source>
        <dbReference type="Proteomes" id="UP000004318"/>
    </source>
</evidence>
<evidence type="ECO:0000259" key="19">
    <source>
        <dbReference type="Pfam" id="PF13614"/>
    </source>
</evidence>
<feature type="coiled-coil region" evidence="16">
    <location>
        <begin position="347"/>
        <end position="374"/>
    </location>
</feature>
<keyword evidence="13 17" id="KW-0472">Membrane</keyword>
<protein>
    <recommendedName>
        <fullName evidence="4">non-specific protein-tyrosine kinase</fullName>
        <ecNumber evidence="4">2.7.10.2</ecNumber>
    </recommendedName>
</protein>
<dbReference type="InterPro" id="IPR032807">
    <property type="entry name" value="GNVR"/>
</dbReference>
<keyword evidence="14" id="KW-0829">Tyrosine-protein kinase</keyword>
<dbReference type="Gene3D" id="3.40.50.300">
    <property type="entry name" value="P-loop containing nucleotide triphosphate hydrolases"/>
    <property type="match status" value="1"/>
</dbReference>
<dbReference type="CDD" id="cd05387">
    <property type="entry name" value="BY-kinase"/>
    <property type="match status" value="1"/>
</dbReference>
<evidence type="ECO:0000256" key="8">
    <source>
        <dbReference type="ARBA" id="ARBA00022692"/>
    </source>
</evidence>
<dbReference type="InterPro" id="IPR025669">
    <property type="entry name" value="AAA_dom"/>
</dbReference>
<dbReference type="GO" id="GO:0005886">
    <property type="term" value="C:plasma membrane"/>
    <property type="evidence" value="ECO:0007669"/>
    <property type="project" value="UniProtKB-SubCell"/>
</dbReference>
<dbReference type="HOGENOM" id="CLU_009912_2_0_5"/>
<feature type="domain" description="Polysaccharide chain length determinant N-terminal" evidence="18">
    <location>
        <begin position="19"/>
        <end position="109"/>
    </location>
</feature>
<dbReference type="eggNOG" id="COG3206">
    <property type="taxonomic scope" value="Bacteria"/>
</dbReference>
<keyword evidence="10" id="KW-0418">Kinase</keyword>
<keyword evidence="6" id="KW-0997">Cell inner membrane</keyword>
<comment type="catalytic activity">
    <reaction evidence="15">
        <text>L-tyrosyl-[protein] + ATP = O-phospho-L-tyrosyl-[protein] + ADP + H(+)</text>
        <dbReference type="Rhea" id="RHEA:10596"/>
        <dbReference type="Rhea" id="RHEA-COMP:10136"/>
        <dbReference type="Rhea" id="RHEA-COMP:20101"/>
        <dbReference type="ChEBI" id="CHEBI:15378"/>
        <dbReference type="ChEBI" id="CHEBI:30616"/>
        <dbReference type="ChEBI" id="CHEBI:46858"/>
        <dbReference type="ChEBI" id="CHEBI:61978"/>
        <dbReference type="ChEBI" id="CHEBI:456216"/>
        <dbReference type="EC" id="2.7.10.2"/>
    </reaction>
</comment>
<accession>A3TY62</accession>
<dbReference type="STRING" id="252305.OB2597_13168"/>
<feature type="transmembrane region" description="Helical" evidence="17">
    <location>
        <begin position="35"/>
        <end position="54"/>
    </location>
</feature>
<proteinExistence type="inferred from homology"/>
<evidence type="ECO:0000256" key="17">
    <source>
        <dbReference type="SAM" id="Phobius"/>
    </source>
</evidence>
<keyword evidence="11" id="KW-0067">ATP-binding</keyword>
<evidence type="ECO:0000256" key="16">
    <source>
        <dbReference type="SAM" id="Coils"/>
    </source>
</evidence>
<evidence type="ECO:0000256" key="7">
    <source>
        <dbReference type="ARBA" id="ARBA00022679"/>
    </source>
</evidence>
<keyword evidence="22" id="KW-1185">Reference proteome</keyword>
<dbReference type="eggNOG" id="COG0489">
    <property type="taxonomic scope" value="Bacteria"/>
</dbReference>
<dbReference type="AlphaFoldDB" id="A3TY62"/>
<dbReference type="InterPro" id="IPR005702">
    <property type="entry name" value="Wzc-like_C"/>
</dbReference>
<evidence type="ECO:0000256" key="11">
    <source>
        <dbReference type="ARBA" id="ARBA00022840"/>
    </source>
</evidence>
<comment type="subcellular location">
    <subcellularLocation>
        <location evidence="1">Cell inner membrane</location>
        <topology evidence="1">Multi-pass membrane protein</topology>
    </subcellularLocation>
</comment>
<dbReference type="InterPro" id="IPR003856">
    <property type="entry name" value="LPS_length_determ_N"/>
</dbReference>
<comment type="caution">
    <text evidence="21">The sequence shown here is derived from an EMBL/GenBank/DDBJ whole genome shotgun (WGS) entry which is preliminary data.</text>
</comment>
<keyword evidence="12 17" id="KW-1133">Transmembrane helix</keyword>
<dbReference type="RefSeq" id="WP_009806850.1">
    <property type="nucleotide sequence ID" value="NZ_CH724131.1"/>
</dbReference>
<keyword evidence="5" id="KW-1003">Cell membrane</keyword>
<dbReference type="EC" id="2.7.10.2" evidence="4"/>
<name>A3TY62_PSEBH</name>
<evidence type="ECO:0000259" key="20">
    <source>
        <dbReference type="Pfam" id="PF13807"/>
    </source>
</evidence>
<dbReference type="SUPFAM" id="SSF52540">
    <property type="entry name" value="P-loop containing nucleoside triphosphate hydrolases"/>
    <property type="match status" value="1"/>
</dbReference>
<evidence type="ECO:0000256" key="6">
    <source>
        <dbReference type="ARBA" id="ARBA00022519"/>
    </source>
</evidence>
<evidence type="ECO:0000256" key="9">
    <source>
        <dbReference type="ARBA" id="ARBA00022741"/>
    </source>
</evidence>
<dbReference type="GO" id="GO:0005524">
    <property type="term" value="F:ATP binding"/>
    <property type="evidence" value="ECO:0007669"/>
    <property type="project" value="UniProtKB-KW"/>
</dbReference>
<evidence type="ECO:0000256" key="10">
    <source>
        <dbReference type="ARBA" id="ARBA00022777"/>
    </source>
</evidence>
<feature type="transmembrane region" description="Helical" evidence="17">
    <location>
        <begin position="426"/>
        <end position="444"/>
    </location>
</feature>
<dbReference type="InterPro" id="IPR027417">
    <property type="entry name" value="P-loop_NTPase"/>
</dbReference>
<dbReference type="Pfam" id="PF13807">
    <property type="entry name" value="GNVR"/>
    <property type="match status" value="1"/>
</dbReference>
<reference evidence="21 22" key="1">
    <citation type="journal article" date="2010" name="J. Bacteriol.">
        <title>Genome sequences of Oceanicola granulosus HTCC2516(T) and Oceanicola batsensis HTCC2597(TDelta).</title>
        <authorList>
            <person name="Thrash J.C."/>
            <person name="Cho J.C."/>
            <person name="Vergin K.L."/>
            <person name="Giovannoni S.J."/>
        </authorList>
    </citation>
    <scope>NUCLEOTIDE SEQUENCE [LARGE SCALE GENOMIC DNA]</scope>
    <source>
        <strain evidence="22">ATCC BAA-863 / DSM 15984 / KCTC 12145 / HTCC2597</strain>
    </source>
</reference>
<organism evidence="21 22">
    <name type="scientific">Pseudooceanicola batsensis (strain ATCC BAA-863 / DSM 15984 / KCTC 12145 / HTCC2597)</name>
    <name type="common">Oceanicola batsensis</name>
    <dbReference type="NCBI Taxonomy" id="252305"/>
    <lineage>
        <taxon>Bacteria</taxon>
        <taxon>Pseudomonadati</taxon>
        <taxon>Pseudomonadota</taxon>
        <taxon>Alphaproteobacteria</taxon>
        <taxon>Rhodobacterales</taxon>
        <taxon>Paracoccaceae</taxon>
        <taxon>Pseudooceanicola</taxon>
    </lineage>
</organism>
<dbReference type="OrthoDB" id="230260at2"/>
<dbReference type="Pfam" id="PF13614">
    <property type="entry name" value="AAA_31"/>
    <property type="match status" value="1"/>
</dbReference>
<evidence type="ECO:0000256" key="4">
    <source>
        <dbReference type="ARBA" id="ARBA00011903"/>
    </source>
</evidence>
<dbReference type="PANTHER" id="PTHR32309">
    <property type="entry name" value="TYROSINE-PROTEIN KINASE"/>
    <property type="match status" value="1"/>
</dbReference>
<evidence type="ECO:0000256" key="14">
    <source>
        <dbReference type="ARBA" id="ARBA00023137"/>
    </source>
</evidence>
<comment type="similarity">
    <text evidence="3">Belongs to the etk/wzc family.</text>
</comment>
<keyword evidence="8 17" id="KW-0812">Transmembrane</keyword>
<gene>
    <name evidence="21" type="ORF">OB2597_13168</name>
</gene>
<dbReference type="Proteomes" id="UP000004318">
    <property type="component" value="Unassembled WGS sequence"/>
</dbReference>
<keyword evidence="9" id="KW-0547">Nucleotide-binding</keyword>
<dbReference type="Pfam" id="PF02706">
    <property type="entry name" value="Wzz"/>
    <property type="match status" value="1"/>
</dbReference>
<dbReference type="EMBL" id="AAMO01000005">
    <property type="protein sequence ID" value="EAQ03096.1"/>
    <property type="molecule type" value="Genomic_DNA"/>
</dbReference>
<evidence type="ECO:0000256" key="15">
    <source>
        <dbReference type="ARBA" id="ARBA00051245"/>
    </source>
</evidence>
<evidence type="ECO:0000256" key="5">
    <source>
        <dbReference type="ARBA" id="ARBA00022475"/>
    </source>
</evidence>
<keyword evidence="7" id="KW-0808">Transferase</keyword>
<evidence type="ECO:0000256" key="3">
    <source>
        <dbReference type="ARBA" id="ARBA00008883"/>
    </source>
</evidence>